<proteinExistence type="predicted"/>
<dbReference type="EMBL" id="WKKI01000076">
    <property type="protein sequence ID" value="MRX74298.1"/>
    <property type="molecule type" value="Genomic_DNA"/>
</dbReference>
<name>A0A7X2J2K1_9BACI</name>
<gene>
    <name evidence="2" type="ORF">GJU40_19450</name>
</gene>
<accession>A0A7X2J2K1</accession>
<feature type="region of interest" description="Disordered" evidence="1">
    <location>
        <begin position="78"/>
        <end position="107"/>
    </location>
</feature>
<sequence>MVLTACSSEENHYNYKFNGEGEYWRAKYSFSGIEKWGDKGGKITYSNENGEEFVLTYKGSFKEISSIKTLNYSYETSAGGGGSTREFDKPPTEVTFKSRGRSENGAKVNEDEVVQVNVKWDDFEESFELHKKSK</sequence>
<evidence type="ECO:0000313" key="2">
    <source>
        <dbReference type="EMBL" id="MRX74298.1"/>
    </source>
</evidence>
<evidence type="ECO:0000256" key="1">
    <source>
        <dbReference type="SAM" id="MobiDB-lite"/>
    </source>
</evidence>
<reference evidence="2 3" key="1">
    <citation type="submission" date="2019-11" db="EMBL/GenBank/DDBJ databases">
        <title>Bacillus lacus genome.</title>
        <authorList>
            <person name="Allen C.J."/>
            <person name="Newman J.D."/>
        </authorList>
    </citation>
    <scope>NUCLEOTIDE SEQUENCE [LARGE SCALE GENOMIC DNA]</scope>
    <source>
        <strain evidence="2 3">KCTC 33946</strain>
    </source>
</reference>
<protein>
    <submittedName>
        <fullName evidence="2">Uncharacterized protein</fullName>
    </submittedName>
</protein>
<comment type="caution">
    <text evidence="2">The sequence shown here is derived from an EMBL/GenBank/DDBJ whole genome shotgun (WGS) entry which is preliminary data.</text>
</comment>
<dbReference type="AlphaFoldDB" id="A0A7X2J2K1"/>
<keyword evidence="3" id="KW-1185">Reference proteome</keyword>
<dbReference type="Proteomes" id="UP000448867">
    <property type="component" value="Unassembled WGS sequence"/>
</dbReference>
<organism evidence="2 3">
    <name type="scientific">Metabacillus lacus</name>
    <dbReference type="NCBI Taxonomy" id="1983721"/>
    <lineage>
        <taxon>Bacteria</taxon>
        <taxon>Bacillati</taxon>
        <taxon>Bacillota</taxon>
        <taxon>Bacilli</taxon>
        <taxon>Bacillales</taxon>
        <taxon>Bacillaceae</taxon>
        <taxon>Metabacillus</taxon>
    </lineage>
</organism>
<evidence type="ECO:0000313" key="3">
    <source>
        <dbReference type="Proteomes" id="UP000448867"/>
    </source>
</evidence>